<dbReference type="SUPFAM" id="SSF51445">
    <property type="entry name" value="(Trans)glycosidases"/>
    <property type="match status" value="1"/>
</dbReference>
<dbReference type="EMBL" id="DXFG01000251">
    <property type="protein sequence ID" value="HIX38442.1"/>
    <property type="molecule type" value="Genomic_DNA"/>
</dbReference>
<dbReference type="InterPro" id="IPR002053">
    <property type="entry name" value="Glyco_hydro_25"/>
</dbReference>
<evidence type="ECO:0000313" key="4">
    <source>
        <dbReference type="Proteomes" id="UP000824230"/>
    </source>
</evidence>
<dbReference type="Pfam" id="PF01183">
    <property type="entry name" value="Glyco_hydro_25"/>
    <property type="match status" value="1"/>
</dbReference>
<comment type="caution">
    <text evidence="3">The sequence shown here is derived from an EMBL/GenBank/DDBJ whole genome shotgun (WGS) entry which is preliminary data.</text>
</comment>
<organism evidence="3 4">
    <name type="scientific">Candidatus Blautia pullistercoris</name>
    <dbReference type="NCBI Taxonomy" id="2838499"/>
    <lineage>
        <taxon>Bacteria</taxon>
        <taxon>Bacillati</taxon>
        <taxon>Bacillota</taxon>
        <taxon>Clostridia</taxon>
        <taxon>Lachnospirales</taxon>
        <taxon>Lachnospiraceae</taxon>
        <taxon>Blautia</taxon>
    </lineage>
</organism>
<reference evidence="3" key="1">
    <citation type="journal article" date="2021" name="PeerJ">
        <title>Extensive microbial diversity within the chicken gut microbiome revealed by metagenomics and culture.</title>
        <authorList>
            <person name="Gilroy R."/>
            <person name="Ravi A."/>
            <person name="Getino M."/>
            <person name="Pursley I."/>
            <person name="Horton D.L."/>
            <person name="Alikhan N.F."/>
            <person name="Baker D."/>
            <person name="Gharbi K."/>
            <person name="Hall N."/>
            <person name="Watson M."/>
            <person name="Adriaenssens E.M."/>
            <person name="Foster-Nyarko E."/>
            <person name="Jarju S."/>
            <person name="Secka A."/>
            <person name="Antonio M."/>
            <person name="Oren A."/>
            <person name="Chaudhuri R.R."/>
            <person name="La Ragione R."/>
            <person name="Hildebrand F."/>
            <person name="Pallen M.J."/>
        </authorList>
    </citation>
    <scope>NUCLEOTIDE SEQUENCE</scope>
    <source>
        <strain evidence="3">ChiHjej12B11-1927</strain>
    </source>
</reference>
<dbReference type="PROSITE" id="PS51904">
    <property type="entry name" value="GLYCOSYL_HYDROL_F25_2"/>
    <property type="match status" value="1"/>
</dbReference>
<dbReference type="PANTHER" id="PTHR34135">
    <property type="entry name" value="LYSOZYME"/>
    <property type="match status" value="1"/>
</dbReference>
<dbReference type="Proteomes" id="UP000824230">
    <property type="component" value="Unassembled WGS sequence"/>
</dbReference>
<dbReference type="GO" id="GO:0003796">
    <property type="term" value="F:lysozyme activity"/>
    <property type="evidence" value="ECO:0007669"/>
    <property type="project" value="InterPro"/>
</dbReference>
<dbReference type="InterPro" id="IPR048713">
    <property type="entry name" value="Choline_bind_rpt"/>
</dbReference>
<evidence type="ECO:0000256" key="2">
    <source>
        <dbReference type="SAM" id="MobiDB-lite"/>
    </source>
</evidence>
<reference evidence="3" key="2">
    <citation type="submission" date="2021-04" db="EMBL/GenBank/DDBJ databases">
        <authorList>
            <person name="Gilroy R."/>
        </authorList>
    </citation>
    <scope>NUCLEOTIDE SEQUENCE</scope>
    <source>
        <strain evidence="3">ChiHjej12B11-1927</strain>
    </source>
</reference>
<dbReference type="PANTHER" id="PTHR34135:SF2">
    <property type="entry name" value="LYSOZYME"/>
    <property type="match status" value="1"/>
</dbReference>
<evidence type="ECO:0000313" key="3">
    <source>
        <dbReference type="EMBL" id="HIX38442.1"/>
    </source>
</evidence>
<evidence type="ECO:0000256" key="1">
    <source>
        <dbReference type="ARBA" id="ARBA00010646"/>
    </source>
</evidence>
<feature type="region of interest" description="Disordered" evidence="2">
    <location>
        <begin position="1"/>
        <end position="130"/>
    </location>
</feature>
<dbReference type="GO" id="GO:0016998">
    <property type="term" value="P:cell wall macromolecule catabolic process"/>
    <property type="evidence" value="ECO:0007669"/>
    <property type="project" value="InterPro"/>
</dbReference>
<dbReference type="GO" id="GO:0016052">
    <property type="term" value="P:carbohydrate catabolic process"/>
    <property type="evidence" value="ECO:0007669"/>
    <property type="project" value="TreeGrafter"/>
</dbReference>
<proteinExistence type="inferred from homology"/>
<protein>
    <submittedName>
        <fullName evidence="3">Uncharacterized protein</fullName>
    </submittedName>
</protein>
<sequence>MLSVGTIAGSFSWEGTTIWAAELTEGNEAGIQPEEEGNKGTDESQDNSSEYQDISGTTQNEEAEQQPVQTLPESLENNEQNAEETPESVPEVESDSLTEDQVIEEPAEEETISEENVETEQEAEGEELVANSWRFKDGVPIPEIASRAATYPYAWEMVDGHYVNSRGEVIPGAVKKGIDVSFWNGTIDWEKVKADGIDFAIIRCGYGMDQTDQDDTQWARNVAECERLGIPYGVYLYSYADSTAKASSEADHVLRLLQGHNPTYPVYYDLEDDMVLNVSASMKGQIAKTFCDKIEAAGYQVGIYSNTTWFNNYLTDPVFDNPNWSKWVAQWNVRCEYEGSYDLWQCTSKGSVDGISGDVDLNFLMEGASFGTGEPSTPQEPTPEVPERVLQYDEASGNWYVYTDGKRDTTYTGVVQNENGWWYAKNGVLDWTYTGVAQNENGWWYINDGWLNWDYTGVAQNENGWWYINHGAVDWTYTGVAQNENGWWYINNGALDWTYTGVAQNENGWWYINHGAVDWTYTGVAQNENGWWYINDGWLNWNYTGVGENEHGWWYINNGWLNWNYNGRVTYKGRTYSVVDGCVIH</sequence>
<comment type="similarity">
    <text evidence="1">Belongs to the glycosyl hydrolase 25 family.</text>
</comment>
<dbReference type="Gene3D" id="3.20.20.80">
    <property type="entry name" value="Glycosidases"/>
    <property type="match status" value="1"/>
</dbReference>
<dbReference type="InterPro" id="IPR017853">
    <property type="entry name" value="GH"/>
</dbReference>
<name>A0A9D1VNB6_9FIRM</name>
<dbReference type="GO" id="GO:0009253">
    <property type="term" value="P:peptidoglycan catabolic process"/>
    <property type="evidence" value="ECO:0007669"/>
    <property type="project" value="InterPro"/>
</dbReference>
<dbReference type="AlphaFoldDB" id="A0A9D1VNB6"/>
<feature type="compositionally biased region" description="Acidic residues" evidence="2">
    <location>
        <begin position="81"/>
        <end position="127"/>
    </location>
</feature>
<gene>
    <name evidence="3" type="ORF">H9738_11345</name>
</gene>
<accession>A0A9D1VNB6</accession>
<dbReference type="CDD" id="cd06414">
    <property type="entry name" value="GH25_LytC-like"/>
    <property type="match status" value="1"/>
</dbReference>
<feature type="compositionally biased region" description="Polar residues" evidence="2">
    <location>
        <begin position="46"/>
        <end position="80"/>
    </location>
</feature>
<dbReference type="Pfam" id="PF21540">
    <property type="entry name" value="Choline_bind_4"/>
    <property type="match status" value="7"/>
</dbReference>